<protein>
    <submittedName>
        <fullName evidence="2">Phosphopantetheine-binding protein</fullName>
    </submittedName>
</protein>
<dbReference type="AlphaFoldDB" id="A0A9E4K5F2"/>
<dbReference type="Pfam" id="PF00550">
    <property type="entry name" value="PP-binding"/>
    <property type="match status" value="1"/>
</dbReference>
<evidence type="ECO:0000313" key="3">
    <source>
        <dbReference type="Proteomes" id="UP000886687"/>
    </source>
</evidence>
<dbReference type="InterPro" id="IPR009081">
    <property type="entry name" value="PP-bd_ACP"/>
</dbReference>
<dbReference type="InterPro" id="IPR036736">
    <property type="entry name" value="ACP-like_sf"/>
</dbReference>
<name>A0A9E4K5F2_9GAMM</name>
<gene>
    <name evidence="2" type="ORF">JAZ04_12015</name>
</gene>
<sequence>MESASPTELEVAQLIVETLNLEDVTAEEIESDAPLFRDGLGLDSIDALELSLGIKQKFGIQLKADDENLTEIFSSLSKLTQYIVDNR</sequence>
<dbReference type="EMBL" id="JAEPDI010000009">
    <property type="protein sequence ID" value="MCG7939562.1"/>
    <property type="molecule type" value="Genomic_DNA"/>
</dbReference>
<organism evidence="2 3">
    <name type="scientific">Candidatus Thiodiazotropha lotti</name>
    <dbReference type="NCBI Taxonomy" id="2792787"/>
    <lineage>
        <taxon>Bacteria</taxon>
        <taxon>Pseudomonadati</taxon>
        <taxon>Pseudomonadota</taxon>
        <taxon>Gammaproteobacteria</taxon>
        <taxon>Chromatiales</taxon>
        <taxon>Sedimenticolaceae</taxon>
        <taxon>Candidatus Thiodiazotropha</taxon>
    </lineage>
</organism>
<accession>A0A9E4K5F2</accession>
<reference evidence="2" key="1">
    <citation type="journal article" date="2021" name="Proc. Natl. Acad. Sci. U.S.A.">
        <title>Global biogeography of chemosynthetic symbionts reveals both localized and globally distributed symbiont groups. .</title>
        <authorList>
            <person name="Osvatic J.T."/>
            <person name="Wilkins L.G.E."/>
            <person name="Leibrecht L."/>
            <person name="Leray M."/>
            <person name="Zauner S."/>
            <person name="Polzin J."/>
            <person name="Camacho Y."/>
            <person name="Gros O."/>
            <person name="van Gils J.A."/>
            <person name="Eisen J.A."/>
            <person name="Petersen J.M."/>
            <person name="Yuen B."/>
        </authorList>
    </citation>
    <scope>NUCLEOTIDE SEQUENCE</scope>
    <source>
        <strain evidence="2">MAGL173</strain>
    </source>
</reference>
<evidence type="ECO:0000313" key="2">
    <source>
        <dbReference type="EMBL" id="MCG7939562.1"/>
    </source>
</evidence>
<proteinExistence type="predicted"/>
<dbReference type="NCBIfam" id="NF006617">
    <property type="entry name" value="PRK09184.1"/>
    <property type="match status" value="1"/>
</dbReference>
<dbReference type="Gene3D" id="1.10.1200.10">
    <property type="entry name" value="ACP-like"/>
    <property type="match status" value="1"/>
</dbReference>
<dbReference type="PROSITE" id="PS50075">
    <property type="entry name" value="CARRIER"/>
    <property type="match status" value="1"/>
</dbReference>
<dbReference type="Proteomes" id="UP000886687">
    <property type="component" value="Unassembled WGS sequence"/>
</dbReference>
<feature type="domain" description="Carrier" evidence="1">
    <location>
        <begin position="5"/>
        <end position="87"/>
    </location>
</feature>
<dbReference type="SUPFAM" id="SSF47336">
    <property type="entry name" value="ACP-like"/>
    <property type="match status" value="1"/>
</dbReference>
<evidence type="ECO:0000259" key="1">
    <source>
        <dbReference type="PROSITE" id="PS50075"/>
    </source>
</evidence>
<comment type="caution">
    <text evidence="2">The sequence shown here is derived from an EMBL/GenBank/DDBJ whole genome shotgun (WGS) entry which is preliminary data.</text>
</comment>